<evidence type="ECO:0000313" key="2">
    <source>
        <dbReference type="EMBL" id="KHE90691.1"/>
    </source>
</evidence>
<dbReference type="InterPro" id="IPR036927">
    <property type="entry name" value="Cyt_c_oxase-like_su1_sf"/>
</dbReference>
<protein>
    <recommendedName>
        <fullName evidence="4">Cytochrome C and Quinol oxidase polypeptide I</fullName>
    </recommendedName>
</protein>
<dbReference type="InterPro" id="IPR000883">
    <property type="entry name" value="Cyt_C_Oxase_1"/>
</dbReference>
<dbReference type="EMBL" id="JRYO01000246">
    <property type="protein sequence ID" value="KHE90691.1"/>
    <property type="molecule type" value="Genomic_DNA"/>
</dbReference>
<feature type="transmembrane region" description="Helical" evidence="1">
    <location>
        <begin position="73"/>
        <end position="95"/>
    </location>
</feature>
<name>A0A0B0EF35_9BACT</name>
<dbReference type="GO" id="GO:0009060">
    <property type="term" value="P:aerobic respiration"/>
    <property type="evidence" value="ECO:0007669"/>
    <property type="project" value="InterPro"/>
</dbReference>
<evidence type="ECO:0000313" key="3">
    <source>
        <dbReference type="Proteomes" id="UP000030652"/>
    </source>
</evidence>
<dbReference type="Gene3D" id="1.20.210.10">
    <property type="entry name" value="Cytochrome c oxidase-like, subunit I domain"/>
    <property type="match status" value="1"/>
</dbReference>
<dbReference type="GO" id="GO:0020037">
    <property type="term" value="F:heme binding"/>
    <property type="evidence" value="ECO:0007669"/>
    <property type="project" value="InterPro"/>
</dbReference>
<keyword evidence="1" id="KW-0472">Membrane</keyword>
<keyword evidence="1" id="KW-1133">Transmembrane helix</keyword>
<comment type="caution">
    <text evidence="2">The sequence shown here is derived from an EMBL/GenBank/DDBJ whole genome shotgun (WGS) entry which is preliminary data.</text>
</comment>
<dbReference type="GO" id="GO:0016020">
    <property type="term" value="C:membrane"/>
    <property type="evidence" value="ECO:0007669"/>
    <property type="project" value="InterPro"/>
</dbReference>
<sequence length="133" mass="15156">MDTIAKNFVRMSVIYFAIAAIIGVHFIFSRVHHQQLFQAHVHLMMLGWMAMMIYGVGYHILPRFNGNPVAFPKLAIIHFWVANIALVGFVSTWGISRYGCSKVPERVFAVMNAIGIIMFVTNILFSIRKPKED</sequence>
<feature type="transmembrane region" description="Helical" evidence="1">
    <location>
        <begin position="43"/>
        <end position="61"/>
    </location>
</feature>
<proteinExistence type="predicted"/>
<accession>A0A0B0EF35</accession>
<dbReference type="Pfam" id="PF00115">
    <property type="entry name" value="COX1"/>
    <property type="match status" value="1"/>
</dbReference>
<evidence type="ECO:0000256" key="1">
    <source>
        <dbReference type="SAM" id="Phobius"/>
    </source>
</evidence>
<gene>
    <name evidence="2" type="ORF">SCABRO_03569</name>
</gene>
<evidence type="ECO:0008006" key="4">
    <source>
        <dbReference type="Google" id="ProtNLM"/>
    </source>
</evidence>
<feature type="transmembrane region" description="Helical" evidence="1">
    <location>
        <begin position="107"/>
        <end position="127"/>
    </location>
</feature>
<dbReference type="GO" id="GO:0004129">
    <property type="term" value="F:cytochrome-c oxidase activity"/>
    <property type="evidence" value="ECO:0007669"/>
    <property type="project" value="InterPro"/>
</dbReference>
<reference evidence="2 3" key="1">
    <citation type="submission" date="2014-10" db="EMBL/GenBank/DDBJ databases">
        <title>Draft genome of anammox bacterium scalindua brodae, obtained using differential coverage binning of sequence data from two enrichment reactors.</title>
        <authorList>
            <person name="Speth D.R."/>
            <person name="Russ L."/>
            <person name="Kartal B."/>
            <person name="Op den Camp H.J."/>
            <person name="Dutilh B.E."/>
            <person name="Jetten M.S."/>
        </authorList>
    </citation>
    <scope>NUCLEOTIDE SEQUENCE [LARGE SCALE GENOMIC DNA]</scope>
    <source>
        <strain evidence="2">RU1</strain>
    </source>
</reference>
<organism evidence="2 3">
    <name type="scientific">Candidatus Scalindua brodae</name>
    <dbReference type="NCBI Taxonomy" id="237368"/>
    <lineage>
        <taxon>Bacteria</taxon>
        <taxon>Pseudomonadati</taxon>
        <taxon>Planctomycetota</taxon>
        <taxon>Candidatus Brocadiia</taxon>
        <taxon>Candidatus Brocadiales</taxon>
        <taxon>Candidatus Scalinduaceae</taxon>
        <taxon>Candidatus Scalindua</taxon>
    </lineage>
</organism>
<keyword evidence="1" id="KW-0812">Transmembrane</keyword>
<dbReference type="SUPFAM" id="SSF81442">
    <property type="entry name" value="Cytochrome c oxidase subunit I-like"/>
    <property type="match status" value="1"/>
</dbReference>
<dbReference type="Proteomes" id="UP000030652">
    <property type="component" value="Unassembled WGS sequence"/>
</dbReference>
<feature type="transmembrane region" description="Helical" evidence="1">
    <location>
        <begin position="12"/>
        <end position="31"/>
    </location>
</feature>
<dbReference type="eggNOG" id="ENOG5030IGG">
    <property type="taxonomic scope" value="Bacteria"/>
</dbReference>
<dbReference type="AlphaFoldDB" id="A0A0B0EF35"/>